<dbReference type="Proteomes" id="UP000006251">
    <property type="component" value="Unassembled WGS sequence"/>
</dbReference>
<organism evidence="8 9">
    <name type="scientific">Brumicola pallidula DSM 14239 = ACAM 615</name>
    <dbReference type="NCBI Taxonomy" id="1121922"/>
    <lineage>
        <taxon>Bacteria</taxon>
        <taxon>Pseudomonadati</taxon>
        <taxon>Pseudomonadota</taxon>
        <taxon>Gammaproteobacteria</taxon>
        <taxon>Alteromonadales</taxon>
        <taxon>Alteromonadaceae</taxon>
        <taxon>Brumicola</taxon>
    </lineage>
</organism>
<dbReference type="SMART" id="SM00849">
    <property type="entry name" value="Lactamase_B"/>
    <property type="match status" value="1"/>
</dbReference>
<keyword evidence="3" id="KW-0378">Hydrolase</keyword>
<evidence type="ECO:0000256" key="1">
    <source>
        <dbReference type="ARBA" id="ARBA00022722"/>
    </source>
</evidence>
<evidence type="ECO:0000256" key="3">
    <source>
        <dbReference type="ARBA" id="ARBA00022801"/>
    </source>
</evidence>
<dbReference type="InterPro" id="IPR055132">
    <property type="entry name" value="RNase_J_b_CASP"/>
</dbReference>
<gene>
    <name evidence="8" type="ORF">GPAL_2542</name>
</gene>
<dbReference type="Gene3D" id="3.40.50.10710">
    <property type="entry name" value="Metallo-hydrolase/oxidoreductase"/>
    <property type="match status" value="1"/>
</dbReference>
<keyword evidence="4" id="KW-0862">Zinc</keyword>
<dbReference type="GO" id="GO:0004527">
    <property type="term" value="F:exonuclease activity"/>
    <property type="evidence" value="ECO:0007669"/>
    <property type="project" value="UniProtKB-KW"/>
</dbReference>
<reference evidence="9" key="1">
    <citation type="journal article" date="2014" name="Environ. Microbiol.">
        <title>Comparative genomics of the marine bacterial genus Glaciecola reveals the high degree of genomic diversity and genomic characteristic for cold adaptation.</title>
        <authorList>
            <person name="Qin Q.L."/>
            <person name="Xie B.B."/>
            <person name="Yu Y."/>
            <person name="Shu Y.L."/>
            <person name="Rong J.C."/>
            <person name="Zhang Y.J."/>
            <person name="Zhao D.L."/>
            <person name="Chen X.L."/>
            <person name="Zhang X.Y."/>
            <person name="Chen B."/>
            <person name="Zhou B.C."/>
            <person name="Zhang Y.Z."/>
        </authorList>
    </citation>
    <scope>NUCLEOTIDE SEQUENCE [LARGE SCALE GENOMIC DNA]</scope>
    <source>
        <strain evidence="9">ACAM 615</strain>
    </source>
</reference>
<evidence type="ECO:0000256" key="5">
    <source>
        <dbReference type="ARBA" id="ARBA00022839"/>
    </source>
</evidence>
<dbReference type="OrthoDB" id="9803916at2"/>
<evidence type="ECO:0000313" key="9">
    <source>
        <dbReference type="Proteomes" id="UP000006251"/>
    </source>
</evidence>
<dbReference type="InterPro" id="IPR001279">
    <property type="entry name" value="Metallo-B-lactamas"/>
</dbReference>
<evidence type="ECO:0000313" key="8">
    <source>
        <dbReference type="EMBL" id="GAC29399.1"/>
    </source>
</evidence>
<dbReference type="PANTHER" id="PTHR43694:SF1">
    <property type="entry name" value="RIBONUCLEASE J"/>
    <property type="match status" value="1"/>
</dbReference>
<sequence length="439" mass="48469">MNMNLYGHNNNWLMVDCGVTFRSPLDRIDDQNPSAKLFDMIAPDPVFIENRQESLCGIIITHAHEDHVGALPALWNKFKCPIYTTKFTAEVLRRKLYMTDIAELVKIIVVEPGSKIDIGPFTITWLSITHSLPDAQALFIQTAVGSIFHTADWKIDFNPITDQPFNAAPFKQLAKLKPTAMVCDSTNALRPGYSLSEGDCELGLLRTVQQCQGRAIVTCFGSNVARLISLARVAAKTGRYMTLLGRSLENMYSIARSTGYWPDELKISHRRDIGYLPKHEVLIVATGSQGETRAALGRLAGDSHPDCEVESGDTVIFSSITIPGNEKAIDKMVESLKTKGLTVIQSAQSKHTIHASGHPNEHDLRDMYEWVSPKVAIPVHGEPQHLQANALIAQKQGVQKQLVGLNGDLFQLAPSIKIIKNAVKVGRIDITEVNKSIKS</sequence>
<keyword evidence="2" id="KW-0479">Metal-binding</keyword>
<dbReference type="InterPro" id="IPR036866">
    <property type="entry name" value="RibonucZ/Hydroxyglut_hydro"/>
</dbReference>
<keyword evidence="5" id="KW-0269">Exonuclease</keyword>
<dbReference type="EMBL" id="BAEQ01000045">
    <property type="protein sequence ID" value="GAC29399.1"/>
    <property type="molecule type" value="Genomic_DNA"/>
</dbReference>
<dbReference type="GO" id="GO:0046872">
    <property type="term" value="F:metal ion binding"/>
    <property type="evidence" value="ECO:0007669"/>
    <property type="project" value="UniProtKB-KW"/>
</dbReference>
<keyword evidence="1" id="KW-0540">Nuclease</keyword>
<dbReference type="CDD" id="cd07714">
    <property type="entry name" value="RNaseJ_MBL-fold"/>
    <property type="match status" value="1"/>
</dbReference>
<dbReference type="GO" id="GO:0003723">
    <property type="term" value="F:RNA binding"/>
    <property type="evidence" value="ECO:0007669"/>
    <property type="project" value="UniProtKB-KW"/>
</dbReference>
<name>K6Y9I1_9ALTE</name>
<dbReference type="SUPFAM" id="SSF56281">
    <property type="entry name" value="Metallo-hydrolase/oxidoreductase"/>
    <property type="match status" value="1"/>
</dbReference>
<dbReference type="Gene3D" id="3.60.15.10">
    <property type="entry name" value="Ribonuclease Z/Hydroxyacylglutathione hydrolase-like"/>
    <property type="match status" value="1"/>
</dbReference>
<proteinExistence type="predicted"/>
<dbReference type="PANTHER" id="PTHR43694">
    <property type="entry name" value="RIBONUCLEASE J"/>
    <property type="match status" value="1"/>
</dbReference>
<keyword evidence="9" id="KW-1185">Reference proteome</keyword>
<dbReference type="Pfam" id="PF07521">
    <property type="entry name" value="RMMBL"/>
    <property type="match status" value="1"/>
</dbReference>
<keyword evidence="6" id="KW-0694">RNA-binding</keyword>
<dbReference type="Pfam" id="PF00753">
    <property type="entry name" value="Lactamase_B"/>
    <property type="match status" value="1"/>
</dbReference>
<evidence type="ECO:0000259" key="7">
    <source>
        <dbReference type="SMART" id="SM00849"/>
    </source>
</evidence>
<dbReference type="RefSeq" id="WP_006012248.1">
    <property type="nucleotide sequence ID" value="NZ_AUAV01000011.1"/>
</dbReference>
<dbReference type="InterPro" id="IPR011108">
    <property type="entry name" value="RMMBL"/>
</dbReference>
<dbReference type="InterPro" id="IPR042173">
    <property type="entry name" value="RNase_J_2"/>
</dbReference>
<evidence type="ECO:0000256" key="2">
    <source>
        <dbReference type="ARBA" id="ARBA00022723"/>
    </source>
</evidence>
<evidence type="ECO:0000256" key="4">
    <source>
        <dbReference type="ARBA" id="ARBA00022833"/>
    </source>
</evidence>
<comment type="caution">
    <text evidence="8">The sequence shown here is derived from an EMBL/GenBank/DDBJ whole genome shotgun (WGS) entry which is preliminary data.</text>
</comment>
<dbReference type="Pfam" id="PF22505">
    <property type="entry name" value="RNase_J_b_CASP"/>
    <property type="match status" value="1"/>
</dbReference>
<dbReference type="AlphaFoldDB" id="K6Y9I1"/>
<evidence type="ECO:0000256" key="6">
    <source>
        <dbReference type="ARBA" id="ARBA00022884"/>
    </source>
</evidence>
<protein>
    <submittedName>
        <fullName evidence="8">Metallo-beta-lactamase family protein</fullName>
    </submittedName>
</protein>
<dbReference type="STRING" id="1121922.GCA_000428905_02246"/>
<accession>K6Y9I1</accession>
<feature type="domain" description="Metallo-beta-lactamase" evidence="7">
    <location>
        <begin position="1"/>
        <end position="204"/>
    </location>
</feature>